<dbReference type="Gene3D" id="3.40.50.150">
    <property type="entry name" value="Vaccinia Virus protein VP39"/>
    <property type="match status" value="1"/>
</dbReference>
<dbReference type="EMBL" id="JABSTR010000010">
    <property type="protein sequence ID" value="KAH9379925.1"/>
    <property type="molecule type" value="Genomic_DNA"/>
</dbReference>
<evidence type="ECO:0000313" key="2">
    <source>
        <dbReference type="EMBL" id="KAH9379925.1"/>
    </source>
</evidence>
<dbReference type="VEuPathDB" id="VectorBase:HLOH_049224"/>
<dbReference type="Proteomes" id="UP000821853">
    <property type="component" value="Chromosome 8"/>
</dbReference>
<dbReference type="InterPro" id="IPR029063">
    <property type="entry name" value="SAM-dependent_MTases_sf"/>
</dbReference>
<dbReference type="GO" id="GO:0008757">
    <property type="term" value="F:S-adenosylmethionine-dependent methyltransferase activity"/>
    <property type="evidence" value="ECO:0007669"/>
    <property type="project" value="InterPro"/>
</dbReference>
<organism evidence="2 3">
    <name type="scientific">Haemaphysalis longicornis</name>
    <name type="common">Bush tick</name>
    <dbReference type="NCBI Taxonomy" id="44386"/>
    <lineage>
        <taxon>Eukaryota</taxon>
        <taxon>Metazoa</taxon>
        <taxon>Ecdysozoa</taxon>
        <taxon>Arthropoda</taxon>
        <taxon>Chelicerata</taxon>
        <taxon>Arachnida</taxon>
        <taxon>Acari</taxon>
        <taxon>Parasitiformes</taxon>
        <taxon>Ixodida</taxon>
        <taxon>Ixodoidea</taxon>
        <taxon>Ixodidae</taxon>
        <taxon>Haemaphysalinae</taxon>
        <taxon>Haemaphysalis</taxon>
    </lineage>
</organism>
<feature type="domain" description="Methyltransferase type 11" evidence="1">
    <location>
        <begin position="1"/>
        <end position="70"/>
    </location>
</feature>
<gene>
    <name evidence="2" type="ORF">HPB48_000979</name>
</gene>
<dbReference type="SUPFAM" id="SSF53335">
    <property type="entry name" value="S-adenosyl-L-methionine-dependent methyltransferases"/>
    <property type="match status" value="1"/>
</dbReference>
<protein>
    <recommendedName>
        <fullName evidence="1">Methyltransferase type 11 domain-containing protein</fullName>
    </recommendedName>
</protein>
<evidence type="ECO:0000259" key="1">
    <source>
        <dbReference type="Pfam" id="PF08241"/>
    </source>
</evidence>
<accession>A0A9J6GWS3</accession>
<comment type="caution">
    <text evidence="2">The sequence shown here is derived from an EMBL/GenBank/DDBJ whole genome shotgun (WGS) entry which is preliminary data.</text>
</comment>
<proteinExistence type="predicted"/>
<sequence length="156" mass="18100">MLEFARKNRADPKIEYKSLDLMADDDVARFVKEEGQFDIVFSFLTLHWMPDQHHAFRNVAALMAPGGECFLVFTHTLVLFDIYVALMQSPRWKKYSEVSTDLNVLTFQRDKVGLLLPNSEKSGKIQRSEPKTTRSASRSIYPDKDTYKCLQIIFPF</sequence>
<name>A0A9J6GWS3_HAELO</name>
<dbReference type="CDD" id="cd02440">
    <property type="entry name" value="AdoMet_MTases"/>
    <property type="match status" value="1"/>
</dbReference>
<dbReference type="OrthoDB" id="6504634at2759"/>
<keyword evidence="3" id="KW-1185">Reference proteome</keyword>
<dbReference type="InterPro" id="IPR013216">
    <property type="entry name" value="Methyltransf_11"/>
</dbReference>
<reference evidence="2 3" key="1">
    <citation type="journal article" date="2020" name="Cell">
        <title>Large-Scale Comparative Analyses of Tick Genomes Elucidate Their Genetic Diversity and Vector Capacities.</title>
        <authorList>
            <consortium name="Tick Genome and Microbiome Consortium (TIGMIC)"/>
            <person name="Jia N."/>
            <person name="Wang J."/>
            <person name="Shi W."/>
            <person name="Du L."/>
            <person name="Sun Y."/>
            <person name="Zhan W."/>
            <person name="Jiang J.F."/>
            <person name="Wang Q."/>
            <person name="Zhang B."/>
            <person name="Ji P."/>
            <person name="Bell-Sakyi L."/>
            <person name="Cui X.M."/>
            <person name="Yuan T.T."/>
            <person name="Jiang B.G."/>
            <person name="Yang W.F."/>
            <person name="Lam T.T."/>
            <person name="Chang Q.C."/>
            <person name="Ding S.J."/>
            <person name="Wang X.J."/>
            <person name="Zhu J.G."/>
            <person name="Ruan X.D."/>
            <person name="Zhao L."/>
            <person name="Wei J.T."/>
            <person name="Ye R.Z."/>
            <person name="Que T.C."/>
            <person name="Du C.H."/>
            <person name="Zhou Y.H."/>
            <person name="Cheng J.X."/>
            <person name="Dai P.F."/>
            <person name="Guo W.B."/>
            <person name="Han X.H."/>
            <person name="Huang E.J."/>
            <person name="Li L.F."/>
            <person name="Wei W."/>
            <person name="Gao Y.C."/>
            <person name="Liu J.Z."/>
            <person name="Shao H.Z."/>
            <person name="Wang X."/>
            <person name="Wang C.C."/>
            <person name="Yang T.C."/>
            <person name="Huo Q.B."/>
            <person name="Li W."/>
            <person name="Chen H.Y."/>
            <person name="Chen S.E."/>
            <person name="Zhou L.G."/>
            <person name="Ni X.B."/>
            <person name="Tian J.H."/>
            <person name="Sheng Y."/>
            <person name="Liu T."/>
            <person name="Pan Y.S."/>
            <person name="Xia L.Y."/>
            <person name="Li J."/>
            <person name="Zhao F."/>
            <person name="Cao W.C."/>
        </authorList>
    </citation>
    <scope>NUCLEOTIDE SEQUENCE [LARGE SCALE GENOMIC DNA]</scope>
    <source>
        <strain evidence="2">HaeL-2018</strain>
    </source>
</reference>
<evidence type="ECO:0000313" key="3">
    <source>
        <dbReference type="Proteomes" id="UP000821853"/>
    </source>
</evidence>
<dbReference type="AlphaFoldDB" id="A0A9J6GWS3"/>
<dbReference type="Pfam" id="PF08241">
    <property type="entry name" value="Methyltransf_11"/>
    <property type="match status" value="1"/>
</dbReference>